<reference evidence="1 2" key="1">
    <citation type="submission" date="2020-08" db="EMBL/GenBank/DDBJ databases">
        <title>Sequencing the genomes of 1000 actinobacteria strains.</title>
        <authorList>
            <person name="Klenk H.-P."/>
        </authorList>
    </citation>
    <scope>NUCLEOTIDE SEQUENCE [LARGE SCALE GENOMIC DNA]</scope>
    <source>
        <strain evidence="1 2">DSM 45362</strain>
    </source>
</reference>
<keyword evidence="2" id="KW-1185">Reference proteome</keyword>
<evidence type="ECO:0000313" key="2">
    <source>
        <dbReference type="Proteomes" id="UP000587527"/>
    </source>
</evidence>
<dbReference type="AlphaFoldDB" id="A0A841BYC1"/>
<name>A0A841BYC1_9ACTN</name>
<evidence type="ECO:0000313" key="1">
    <source>
        <dbReference type="EMBL" id="MBB5871923.1"/>
    </source>
</evidence>
<dbReference type="Proteomes" id="UP000587527">
    <property type="component" value="Unassembled WGS sequence"/>
</dbReference>
<accession>A0A841BYC1</accession>
<proteinExistence type="predicted"/>
<sequence>MSAHVVAVYHNTESRFLPYEDGHQVTQVLSHWRD</sequence>
<protein>
    <submittedName>
        <fullName evidence="1">Uncharacterized protein</fullName>
    </submittedName>
</protein>
<dbReference type="EMBL" id="JACHMN010000002">
    <property type="protein sequence ID" value="MBB5871923.1"/>
    <property type="molecule type" value="Genomic_DNA"/>
</dbReference>
<organism evidence="1 2">
    <name type="scientific">Allocatelliglobosispora scoriae</name>
    <dbReference type="NCBI Taxonomy" id="643052"/>
    <lineage>
        <taxon>Bacteria</taxon>
        <taxon>Bacillati</taxon>
        <taxon>Actinomycetota</taxon>
        <taxon>Actinomycetes</taxon>
        <taxon>Micromonosporales</taxon>
        <taxon>Micromonosporaceae</taxon>
        <taxon>Allocatelliglobosispora</taxon>
    </lineage>
</organism>
<gene>
    <name evidence="1" type="ORF">F4553_005302</name>
</gene>
<comment type="caution">
    <text evidence="1">The sequence shown here is derived from an EMBL/GenBank/DDBJ whole genome shotgun (WGS) entry which is preliminary data.</text>
</comment>